<feature type="transmembrane region" description="Helical" evidence="1">
    <location>
        <begin position="12"/>
        <end position="31"/>
    </location>
</feature>
<dbReference type="Proteomes" id="UP000593875">
    <property type="component" value="Chromosome"/>
</dbReference>
<keyword evidence="1" id="KW-0472">Membrane</keyword>
<dbReference type="KEGG" id="mlir:LPB04_07245"/>
<organism evidence="3 4">
    <name type="scientific">Massilia litorea</name>
    <dbReference type="NCBI Taxonomy" id="2769491"/>
    <lineage>
        <taxon>Bacteria</taxon>
        <taxon>Pseudomonadati</taxon>
        <taxon>Pseudomonadota</taxon>
        <taxon>Betaproteobacteria</taxon>
        <taxon>Burkholderiales</taxon>
        <taxon>Oxalobacteraceae</taxon>
        <taxon>Telluria group</taxon>
        <taxon>Massilia</taxon>
    </lineage>
</organism>
<dbReference type="Gene3D" id="3.30.565.10">
    <property type="entry name" value="Histidine kinase-like ATPase, C-terminal domain"/>
    <property type="match status" value="1"/>
</dbReference>
<sequence>MNEQQRKDARTIVNHIAFWTALCAAGALGNYSDRLQHGRAASYPALLLEWWSWHVPVMALSSVLGLVLLRRPALFMERRATLAIYAGLVLVFLPLEWFYVGSVGILTRGDALSLASAWAELEAMGKMTWFTETAWTTGTFIAMVAIGNHREARARSEAFIKAQAENLNLHLALEQQRMLALRAQLEPHFIFNALNAISALVRAGDKADALAGIGRLSDLLRYALSATQREGVTIDEELGFVRDYLALQRLRYGERLQIRIDGDDDAVRQGACPPLLLQPLIENALRHDLDCHDGAGDIRLSFERTADELLIRVMNPVSAWASPNPGTGLGLANTRARLALADPRASLRTESVDGTFMAEISLPLAVAD</sequence>
<dbReference type="SUPFAM" id="SSF55874">
    <property type="entry name" value="ATPase domain of HSP90 chaperone/DNA topoisomerase II/histidine kinase"/>
    <property type="match status" value="1"/>
</dbReference>
<proteinExistence type="predicted"/>
<protein>
    <submittedName>
        <fullName evidence="3">Histidine kinase</fullName>
    </submittedName>
</protein>
<dbReference type="RefSeq" id="WP_193688048.1">
    <property type="nucleotide sequence ID" value="NZ_CP062941.1"/>
</dbReference>
<gene>
    <name evidence="3" type="ORF">LPB04_07245</name>
</gene>
<keyword evidence="4" id="KW-1185">Reference proteome</keyword>
<keyword evidence="3" id="KW-0418">Kinase</keyword>
<keyword evidence="3" id="KW-0808">Transferase</keyword>
<dbReference type="AlphaFoldDB" id="A0A7L9U881"/>
<evidence type="ECO:0000256" key="1">
    <source>
        <dbReference type="SAM" id="Phobius"/>
    </source>
</evidence>
<keyword evidence="1" id="KW-0812">Transmembrane</keyword>
<dbReference type="Pfam" id="PF06580">
    <property type="entry name" value="His_kinase"/>
    <property type="match status" value="1"/>
</dbReference>
<evidence type="ECO:0000259" key="2">
    <source>
        <dbReference type="Pfam" id="PF06580"/>
    </source>
</evidence>
<dbReference type="GO" id="GO:0000155">
    <property type="term" value="F:phosphorelay sensor kinase activity"/>
    <property type="evidence" value="ECO:0007669"/>
    <property type="project" value="InterPro"/>
</dbReference>
<dbReference type="InterPro" id="IPR010559">
    <property type="entry name" value="Sig_transdc_His_kin_internal"/>
</dbReference>
<evidence type="ECO:0000313" key="4">
    <source>
        <dbReference type="Proteomes" id="UP000593875"/>
    </source>
</evidence>
<keyword evidence="1" id="KW-1133">Transmembrane helix</keyword>
<dbReference type="PANTHER" id="PTHR34220">
    <property type="entry name" value="SENSOR HISTIDINE KINASE YPDA"/>
    <property type="match status" value="1"/>
</dbReference>
<reference evidence="3 4" key="1">
    <citation type="submission" date="2020-10" db="EMBL/GenBank/DDBJ databases">
        <title>Genome sequencing of Massilia sp. LPB0304.</title>
        <authorList>
            <person name="Kim J."/>
        </authorList>
    </citation>
    <scope>NUCLEOTIDE SEQUENCE [LARGE SCALE GENOMIC DNA]</scope>
    <source>
        <strain evidence="3 4">LPB0304</strain>
    </source>
</reference>
<dbReference type="PANTHER" id="PTHR34220:SF7">
    <property type="entry name" value="SENSOR HISTIDINE KINASE YPDA"/>
    <property type="match status" value="1"/>
</dbReference>
<feature type="domain" description="Signal transduction histidine kinase internal region" evidence="2">
    <location>
        <begin position="178"/>
        <end position="256"/>
    </location>
</feature>
<accession>A0A7L9U881</accession>
<dbReference type="EMBL" id="CP062941">
    <property type="protein sequence ID" value="QOL51067.1"/>
    <property type="molecule type" value="Genomic_DNA"/>
</dbReference>
<dbReference type="InterPro" id="IPR036890">
    <property type="entry name" value="HATPase_C_sf"/>
</dbReference>
<dbReference type="InterPro" id="IPR050640">
    <property type="entry name" value="Bact_2-comp_sensor_kinase"/>
</dbReference>
<feature type="transmembrane region" description="Helical" evidence="1">
    <location>
        <begin position="51"/>
        <end position="70"/>
    </location>
</feature>
<feature type="transmembrane region" description="Helical" evidence="1">
    <location>
        <begin position="82"/>
        <end position="107"/>
    </location>
</feature>
<evidence type="ECO:0000313" key="3">
    <source>
        <dbReference type="EMBL" id="QOL51067.1"/>
    </source>
</evidence>
<dbReference type="GO" id="GO:0016020">
    <property type="term" value="C:membrane"/>
    <property type="evidence" value="ECO:0007669"/>
    <property type="project" value="InterPro"/>
</dbReference>
<name>A0A7L9U881_9BURK</name>